<evidence type="ECO:0000313" key="3">
    <source>
        <dbReference type="Proteomes" id="UP000752696"/>
    </source>
</evidence>
<sequence length="177" mass="19404">RNWKTVRGNSEFIRWLANVKAIFPRVGSVIKYSPVSSAEQSSTFKKICCPASRCSKDSAPEAPSRIFTFPRYHLKVGDVMTTIRAEDDMALVSSTMARVFVNRWLLMTGCPSLVSQIYFVLSLLSQLGEGEGGGMYSLRNVLGEASISALCLIIQAPTRRNTMIGVINSISESSTGI</sequence>
<gene>
    <name evidence="2" type="ORF">MHI_LOCUS898928</name>
</gene>
<dbReference type="EMBL" id="CAJDYZ010011843">
    <property type="protein sequence ID" value="CAD1480145.1"/>
    <property type="molecule type" value="Genomic_DNA"/>
</dbReference>
<accession>A0A6V7HI14</accession>
<keyword evidence="1" id="KW-0812">Transmembrane</keyword>
<dbReference type="OrthoDB" id="10506798at2759"/>
<keyword evidence="1" id="KW-1133">Transmembrane helix</keyword>
<evidence type="ECO:0000313" key="2">
    <source>
        <dbReference type="EMBL" id="CAD1480145.1"/>
    </source>
</evidence>
<reference evidence="2" key="1">
    <citation type="submission" date="2020-07" db="EMBL/GenBank/DDBJ databases">
        <authorList>
            <person name="Nazaruddin N."/>
        </authorList>
    </citation>
    <scope>NUCLEOTIDE SEQUENCE</scope>
</reference>
<keyword evidence="1" id="KW-0472">Membrane</keyword>
<evidence type="ECO:0000256" key="1">
    <source>
        <dbReference type="SAM" id="Phobius"/>
    </source>
</evidence>
<dbReference type="AlphaFoldDB" id="A0A6V7HI14"/>
<keyword evidence="3" id="KW-1185">Reference proteome</keyword>
<feature type="non-terminal residue" evidence="2">
    <location>
        <position position="177"/>
    </location>
</feature>
<protein>
    <submittedName>
        <fullName evidence="2">Uncharacterized protein</fullName>
    </submittedName>
</protein>
<dbReference type="Proteomes" id="UP000752696">
    <property type="component" value="Unassembled WGS sequence"/>
</dbReference>
<feature type="non-terminal residue" evidence="2">
    <location>
        <position position="1"/>
    </location>
</feature>
<proteinExistence type="predicted"/>
<feature type="transmembrane region" description="Helical" evidence="1">
    <location>
        <begin position="136"/>
        <end position="154"/>
    </location>
</feature>
<feature type="transmembrane region" description="Helical" evidence="1">
    <location>
        <begin position="104"/>
        <end position="124"/>
    </location>
</feature>
<comment type="caution">
    <text evidence="2">The sequence shown here is derived from an EMBL/GenBank/DDBJ whole genome shotgun (WGS) entry which is preliminary data.</text>
</comment>
<name>A0A6V7HI14_9HYME</name>
<organism evidence="2 3">
    <name type="scientific">Heterotrigona itama</name>
    <dbReference type="NCBI Taxonomy" id="395501"/>
    <lineage>
        <taxon>Eukaryota</taxon>
        <taxon>Metazoa</taxon>
        <taxon>Ecdysozoa</taxon>
        <taxon>Arthropoda</taxon>
        <taxon>Hexapoda</taxon>
        <taxon>Insecta</taxon>
        <taxon>Pterygota</taxon>
        <taxon>Neoptera</taxon>
        <taxon>Endopterygota</taxon>
        <taxon>Hymenoptera</taxon>
        <taxon>Apocrita</taxon>
        <taxon>Aculeata</taxon>
        <taxon>Apoidea</taxon>
        <taxon>Anthophila</taxon>
        <taxon>Apidae</taxon>
        <taxon>Heterotrigona</taxon>
    </lineage>
</organism>